<dbReference type="Gene3D" id="3.30.70.100">
    <property type="match status" value="1"/>
</dbReference>
<proteinExistence type="predicted"/>
<comment type="caution">
    <text evidence="3">The sequence shown here is derived from an EMBL/GenBank/DDBJ whole genome shotgun (WGS) entry which is preliminary data.</text>
</comment>
<dbReference type="InterPro" id="IPR044662">
    <property type="entry name" value="HS1/DABB1-like"/>
</dbReference>
<dbReference type="PANTHER" id="PTHR33178:SF10">
    <property type="entry name" value="STRESS-RESPONSE A_B BARREL DOMAIN-CONTAINING PROTEIN"/>
    <property type="match status" value="1"/>
</dbReference>
<dbReference type="InterPro" id="IPR013097">
    <property type="entry name" value="Dabb"/>
</dbReference>
<evidence type="ECO:0000259" key="2">
    <source>
        <dbReference type="PROSITE" id="PS51502"/>
    </source>
</evidence>
<dbReference type="SMART" id="SM00886">
    <property type="entry name" value="Dabb"/>
    <property type="match status" value="1"/>
</dbReference>
<name>A0ABT7M0B0_9CYAN</name>
<dbReference type="Proteomes" id="UP001230986">
    <property type="component" value="Unassembled WGS sequence"/>
</dbReference>
<protein>
    <submittedName>
        <fullName evidence="3">Dabb family protein</fullName>
    </submittedName>
</protein>
<evidence type="ECO:0000313" key="3">
    <source>
        <dbReference type="EMBL" id="MDL5057688.1"/>
    </source>
</evidence>
<evidence type="ECO:0000313" key="4">
    <source>
        <dbReference type="Proteomes" id="UP001230986"/>
    </source>
</evidence>
<dbReference type="PANTHER" id="PTHR33178">
    <property type="match status" value="1"/>
</dbReference>
<reference evidence="3 4" key="1">
    <citation type="submission" date="2023-06" db="EMBL/GenBank/DDBJ databases">
        <title>Whole genome sequence of Oscillatoria calcuttensis NRMC-F 0142.</title>
        <authorList>
            <person name="Shakena Fathima T."/>
            <person name="Muralitharan G."/>
            <person name="Thajuddin N."/>
        </authorList>
    </citation>
    <scope>NUCLEOTIDE SEQUENCE [LARGE SCALE GENOMIC DNA]</scope>
    <source>
        <strain evidence="3 4">NRMC-F 0142</strain>
    </source>
</reference>
<sequence length="99" mass="11056">MIEHIVLFKWQPDTSPEAIATIMQALKSLQDKIPGIVDLSCGENFCERSKGFTHGLVVRFVDRTALENYGPHPEHQAIVQALIKPVLLDILALDFAIEC</sequence>
<dbReference type="EMBL" id="JASVEJ010000037">
    <property type="protein sequence ID" value="MDL5057688.1"/>
    <property type="molecule type" value="Genomic_DNA"/>
</dbReference>
<accession>A0ABT7M0B0</accession>
<dbReference type="RefSeq" id="WP_284478537.1">
    <property type="nucleotide sequence ID" value="NZ_JASVEJ010000037.1"/>
</dbReference>
<dbReference type="InterPro" id="IPR011008">
    <property type="entry name" value="Dimeric_a/b-barrel"/>
</dbReference>
<dbReference type="PROSITE" id="PS51502">
    <property type="entry name" value="S_R_A_B_BARREL"/>
    <property type="match status" value="1"/>
</dbReference>
<organism evidence="3 4">
    <name type="scientific">Geitlerinema calcuttense NRMC-F 0142</name>
    <dbReference type="NCBI Taxonomy" id="2922238"/>
    <lineage>
        <taxon>Bacteria</taxon>
        <taxon>Bacillati</taxon>
        <taxon>Cyanobacteriota</taxon>
        <taxon>Cyanophyceae</taxon>
        <taxon>Geitlerinematales</taxon>
        <taxon>Geitlerinemataceae</taxon>
        <taxon>Geitlerinema</taxon>
    </lineage>
</organism>
<dbReference type="SUPFAM" id="SSF54909">
    <property type="entry name" value="Dimeric alpha+beta barrel"/>
    <property type="match status" value="1"/>
</dbReference>
<evidence type="ECO:0000256" key="1">
    <source>
        <dbReference type="ARBA" id="ARBA00011738"/>
    </source>
</evidence>
<comment type="subunit">
    <text evidence="1">Homodimer.</text>
</comment>
<gene>
    <name evidence="3" type="ORF">QQ055_09510</name>
</gene>
<dbReference type="Pfam" id="PF07876">
    <property type="entry name" value="Dabb"/>
    <property type="match status" value="1"/>
</dbReference>
<keyword evidence="4" id="KW-1185">Reference proteome</keyword>
<feature type="domain" description="Stress-response A/B barrel" evidence="2">
    <location>
        <begin position="2"/>
        <end position="95"/>
    </location>
</feature>